<evidence type="ECO:0000256" key="9">
    <source>
        <dbReference type="ARBA" id="ARBA00023002"/>
    </source>
</evidence>
<keyword evidence="5 12" id="KW-0288">FMN</keyword>
<dbReference type="GO" id="GO:0050660">
    <property type="term" value="F:flavin adenine dinucleotide binding"/>
    <property type="evidence" value="ECO:0007669"/>
    <property type="project" value="InterPro"/>
</dbReference>
<reference evidence="16" key="1">
    <citation type="submission" date="2020-02" db="EMBL/GenBank/DDBJ databases">
        <authorList>
            <person name="Meier V. D."/>
        </authorList>
    </citation>
    <scope>NUCLEOTIDE SEQUENCE</scope>
    <source>
        <strain evidence="16">AVDCRST_MAG27</strain>
    </source>
</reference>
<dbReference type="InterPro" id="IPR004652">
    <property type="entry name" value="DusB-like"/>
</dbReference>
<dbReference type="GO" id="GO:0000049">
    <property type="term" value="F:tRNA binding"/>
    <property type="evidence" value="ECO:0007669"/>
    <property type="project" value="UniProtKB-KW"/>
</dbReference>
<evidence type="ECO:0000256" key="13">
    <source>
        <dbReference type="PIRSR" id="PIRSR006621-1"/>
    </source>
</evidence>
<dbReference type="InterPro" id="IPR035587">
    <property type="entry name" value="DUS-like_FMN-bd"/>
</dbReference>
<evidence type="ECO:0000256" key="14">
    <source>
        <dbReference type="PIRSR" id="PIRSR006621-2"/>
    </source>
</evidence>
<dbReference type="AlphaFoldDB" id="A0A6J4GYX7"/>
<dbReference type="InterPro" id="IPR018517">
    <property type="entry name" value="tRNA_hU_synthase_CS"/>
</dbReference>
<dbReference type="PANTHER" id="PTHR45846:SF1">
    <property type="entry name" value="TRNA-DIHYDROURIDINE(47) SYNTHASE [NAD(P)(+)]-LIKE"/>
    <property type="match status" value="1"/>
</dbReference>
<dbReference type="SUPFAM" id="SSF51395">
    <property type="entry name" value="FMN-linked oxidoreductases"/>
    <property type="match status" value="1"/>
</dbReference>
<organism evidence="16">
    <name type="scientific">uncultured Craurococcus sp</name>
    <dbReference type="NCBI Taxonomy" id="1135998"/>
    <lineage>
        <taxon>Bacteria</taxon>
        <taxon>Pseudomonadati</taxon>
        <taxon>Pseudomonadota</taxon>
        <taxon>Alphaproteobacteria</taxon>
        <taxon>Acetobacterales</taxon>
        <taxon>Acetobacteraceae</taxon>
        <taxon>Craurococcus</taxon>
        <taxon>environmental samples</taxon>
    </lineage>
</organism>
<comment type="cofactor">
    <cofactor evidence="1 12 14">
        <name>FMN</name>
        <dbReference type="ChEBI" id="CHEBI:58210"/>
    </cofactor>
</comment>
<proteinExistence type="inferred from homology"/>
<evidence type="ECO:0000256" key="11">
    <source>
        <dbReference type="ARBA" id="ARBA00048802"/>
    </source>
</evidence>
<evidence type="ECO:0000256" key="7">
    <source>
        <dbReference type="ARBA" id="ARBA00022857"/>
    </source>
</evidence>
<feature type="binding site" evidence="14">
    <location>
        <position position="190"/>
    </location>
    <ligand>
        <name>FMN</name>
        <dbReference type="ChEBI" id="CHEBI:58210"/>
    </ligand>
</feature>
<dbReference type="EC" id="1.3.1.-" evidence="12"/>
<feature type="binding site" evidence="14">
    <location>
        <position position="160"/>
    </location>
    <ligand>
        <name>FMN</name>
        <dbReference type="ChEBI" id="CHEBI:58210"/>
    </ligand>
</feature>
<dbReference type="Gene3D" id="3.20.20.70">
    <property type="entry name" value="Aldolase class I"/>
    <property type="match status" value="1"/>
</dbReference>
<evidence type="ECO:0000256" key="8">
    <source>
        <dbReference type="ARBA" id="ARBA00022884"/>
    </source>
</evidence>
<comment type="function">
    <text evidence="2 12">Catalyzes the synthesis of 5,6-dihydrouridine (D), a modified base found in the D-loop of most tRNAs, via the reduction of the C5-C6 double bond in target uridines.</text>
</comment>
<keyword evidence="7" id="KW-0521">NADP</keyword>
<dbReference type="CDD" id="cd02801">
    <property type="entry name" value="DUS_like_FMN"/>
    <property type="match status" value="1"/>
</dbReference>
<evidence type="ECO:0000313" key="16">
    <source>
        <dbReference type="EMBL" id="CAA9209826.1"/>
    </source>
</evidence>
<evidence type="ECO:0000256" key="2">
    <source>
        <dbReference type="ARBA" id="ARBA00002790"/>
    </source>
</evidence>
<evidence type="ECO:0000259" key="15">
    <source>
        <dbReference type="Pfam" id="PF01207"/>
    </source>
</evidence>
<feature type="domain" description="DUS-like FMN-binding" evidence="15">
    <location>
        <begin position="34"/>
        <end position="332"/>
    </location>
</feature>
<feature type="binding site" evidence="14">
    <location>
        <position position="90"/>
    </location>
    <ligand>
        <name>FMN</name>
        <dbReference type="ChEBI" id="CHEBI:58210"/>
    </ligand>
</feature>
<feature type="active site" description="Proton donor" evidence="13">
    <location>
        <position position="120"/>
    </location>
</feature>
<evidence type="ECO:0000256" key="12">
    <source>
        <dbReference type="PIRNR" id="PIRNR006621"/>
    </source>
</evidence>
<evidence type="ECO:0000256" key="4">
    <source>
        <dbReference type="ARBA" id="ARBA00022630"/>
    </source>
</evidence>
<dbReference type="NCBIfam" id="TIGR00737">
    <property type="entry name" value="nifR3_yhdG"/>
    <property type="match status" value="1"/>
</dbReference>
<dbReference type="InterPro" id="IPR013785">
    <property type="entry name" value="Aldolase_TIM"/>
</dbReference>
<dbReference type="PANTHER" id="PTHR45846">
    <property type="entry name" value="TRNA-DIHYDROURIDINE(47) SYNTHASE [NAD(P)(+)]-LIKE"/>
    <property type="match status" value="1"/>
</dbReference>
<sequence>MPDSQAHPEPNAPDAGGLPPILVGEVRIDTPVYLAPMSGVTDLPFRRLARRLGTGMVVSEMIASQAMVRENRQTLKMAEVDGFGAPSAVQLAGCEPAVMAEAAKLAADRGAAIIDINFGCPVKKVAVGQQAGSALMRDEIRAAAILEAVVKAVQVPVTLKMRMGWDHASLNAPNLARIAEACGIRLVTIHGRTRQMLYTGRADWAFIRGVKEAVSIPVLANGDILTPEHAAEALRLSGADGVMIGRGCYGRPWLPRQVAHYLRTGETPAEPGLAEQLAILLEHYAEMLSHHGTQTGLRLARKHIAWYSKGLPGSAEFRSQVNQVETAEEVVRLIEGFYRPLLDLGLEAARARFHAQGLERIAA</sequence>
<dbReference type="GO" id="GO:0017150">
    <property type="term" value="F:tRNA dihydrouridine synthase activity"/>
    <property type="evidence" value="ECO:0007669"/>
    <property type="project" value="InterPro"/>
</dbReference>
<keyword evidence="8" id="KW-0694">RNA-binding</keyword>
<evidence type="ECO:0000256" key="5">
    <source>
        <dbReference type="ARBA" id="ARBA00022643"/>
    </source>
</evidence>
<dbReference type="InterPro" id="IPR024036">
    <property type="entry name" value="tRNA-dHydroUridine_Synthase_C"/>
</dbReference>
<protein>
    <recommendedName>
        <fullName evidence="12">tRNA-dihydrouridine synthase</fullName>
        <ecNumber evidence="12">1.3.1.-</ecNumber>
    </recommendedName>
</protein>
<dbReference type="Gene3D" id="1.10.1200.80">
    <property type="entry name" value="Putative flavin oxidoreducatase, domain 2"/>
    <property type="match status" value="1"/>
</dbReference>
<keyword evidence="6 12" id="KW-0819">tRNA processing</keyword>
<evidence type="ECO:0000256" key="6">
    <source>
        <dbReference type="ARBA" id="ARBA00022694"/>
    </source>
</evidence>
<keyword evidence="14" id="KW-0547">Nucleotide-binding</keyword>
<evidence type="ECO:0000256" key="10">
    <source>
        <dbReference type="ARBA" id="ARBA00048205"/>
    </source>
</evidence>
<keyword evidence="3" id="KW-0820">tRNA-binding</keyword>
<keyword evidence="4 12" id="KW-0285">Flavoprotein</keyword>
<dbReference type="PIRSF" id="PIRSF006621">
    <property type="entry name" value="Dus"/>
    <property type="match status" value="1"/>
</dbReference>
<name>A0A6J4GYX7_9PROT</name>
<accession>A0A6J4GYX7</accession>
<dbReference type="EMBL" id="CADCTD010000001">
    <property type="protein sequence ID" value="CAA9209826.1"/>
    <property type="molecule type" value="Genomic_DNA"/>
</dbReference>
<evidence type="ECO:0000256" key="3">
    <source>
        <dbReference type="ARBA" id="ARBA00022555"/>
    </source>
</evidence>
<dbReference type="PROSITE" id="PS01136">
    <property type="entry name" value="UPF0034"/>
    <property type="match status" value="1"/>
</dbReference>
<comment type="similarity">
    <text evidence="12">Belongs to the dus family.</text>
</comment>
<evidence type="ECO:0000256" key="1">
    <source>
        <dbReference type="ARBA" id="ARBA00001917"/>
    </source>
</evidence>
<dbReference type="Pfam" id="PF01207">
    <property type="entry name" value="Dus"/>
    <property type="match status" value="1"/>
</dbReference>
<feature type="binding site" evidence="14">
    <location>
        <begin position="245"/>
        <end position="246"/>
    </location>
    <ligand>
        <name>FMN</name>
        <dbReference type="ChEBI" id="CHEBI:58210"/>
    </ligand>
</feature>
<gene>
    <name evidence="16" type="ORF">AVDCRST_MAG27-1111</name>
</gene>
<comment type="catalytic activity">
    <reaction evidence="10">
        <text>a 5,6-dihydrouridine in tRNA + NADP(+) = a uridine in tRNA + NADPH + H(+)</text>
        <dbReference type="Rhea" id="RHEA:23624"/>
        <dbReference type="Rhea" id="RHEA-COMP:13339"/>
        <dbReference type="Rhea" id="RHEA-COMP:13887"/>
        <dbReference type="ChEBI" id="CHEBI:15378"/>
        <dbReference type="ChEBI" id="CHEBI:57783"/>
        <dbReference type="ChEBI" id="CHEBI:58349"/>
        <dbReference type="ChEBI" id="CHEBI:65315"/>
        <dbReference type="ChEBI" id="CHEBI:74443"/>
    </reaction>
</comment>
<comment type="catalytic activity">
    <reaction evidence="11">
        <text>a 5,6-dihydrouridine in tRNA + NAD(+) = a uridine in tRNA + NADH + H(+)</text>
        <dbReference type="Rhea" id="RHEA:54452"/>
        <dbReference type="Rhea" id="RHEA-COMP:13339"/>
        <dbReference type="Rhea" id="RHEA-COMP:13887"/>
        <dbReference type="ChEBI" id="CHEBI:15378"/>
        <dbReference type="ChEBI" id="CHEBI:57540"/>
        <dbReference type="ChEBI" id="CHEBI:57945"/>
        <dbReference type="ChEBI" id="CHEBI:65315"/>
        <dbReference type="ChEBI" id="CHEBI:74443"/>
    </reaction>
</comment>
<keyword evidence="9 12" id="KW-0560">Oxidoreductase</keyword>
<dbReference type="InterPro" id="IPR001269">
    <property type="entry name" value="DUS_fam"/>
</dbReference>